<evidence type="ECO:0000259" key="1">
    <source>
        <dbReference type="Pfam" id="PF07521"/>
    </source>
</evidence>
<organism evidence="2 3">
    <name type="scientific">Candidatus Lloydbacteria bacterium RIFCSPLOWO2_02_FULL_51_11</name>
    <dbReference type="NCBI Taxonomy" id="1798667"/>
    <lineage>
        <taxon>Bacteria</taxon>
        <taxon>Candidatus Lloydiibacteriota</taxon>
    </lineage>
</organism>
<dbReference type="EMBL" id="MHLR01000004">
    <property type="protein sequence ID" value="OGZ15776.1"/>
    <property type="molecule type" value="Genomic_DNA"/>
</dbReference>
<evidence type="ECO:0000313" key="3">
    <source>
        <dbReference type="Proteomes" id="UP000177573"/>
    </source>
</evidence>
<dbReference type="InterPro" id="IPR011108">
    <property type="entry name" value="RMMBL"/>
</dbReference>
<dbReference type="InterPro" id="IPR036866">
    <property type="entry name" value="RibonucZ/Hydroxyglut_hydro"/>
</dbReference>
<feature type="domain" description="Zn-dependent metallo-hydrolase RNA specificity" evidence="1">
    <location>
        <begin position="7"/>
        <end position="71"/>
    </location>
</feature>
<dbReference type="STRING" id="1798667.A3J08_00080"/>
<accession>A0A1G2DQD8</accession>
<name>A0A1G2DQD8_9BACT</name>
<dbReference type="AlphaFoldDB" id="A0A1G2DQD8"/>
<dbReference type="Proteomes" id="UP000177573">
    <property type="component" value="Unassembled WGS sequence"/>
</dbReference>
<reference evidence="2 3" key="1">
    <citation type="journal article" date="2016" name="Nat. Commun.">
        <title>Thousands of microbial genomes shed light on interconnected biogeochemical processes in an aquifer system.</title>
        <authorList>
            <person name="Anantharaman K."/>
            <person name="Brown C.T."/>
            <person name="Hug L.A."/>
            <person name="Sharon I."/>
            <person name="Castelle C.J."/>
            <person name="Probst A.J."/>
            <person name="Thomas B.C."/>
            <person name="Singh A."/>
            <person name="Wilkins M.J."/>
            <person name="Karaoz U."/>
            <person name="Brodie E.L."/>
            <person name="Williams K.H."/>
            <person name="Hubbard S.S."/>
            <person name="Banfield J.F."/>
        </authorList>
    </citation>
    <scope>NUCLEOTIDE SEQUENCE [LARGE SCALE GENOMIC DNA]</scope>
</reference>
<sequence length="81" mass="8890">MDILGSRVRVRAQVKKVSGYSSHADMEGLLQFAVGVADTVKTVFVINSEPKTGAFFAQRLRDYVGIRAEAPQEGDSVELEF</sequence>
<dbReference type="SUPFAM" id="SSF56281">
    <property type="entry name" value="Metallo-hydrolase/oxidoreductase"/>
    <property type="match status" value="1"/>
</dbReference>
<proteinExistence type="predicted"/>
<gene>
    <name evidence="2" type="ORF">A3J08_00080</name>
</gene>
<protein>
    <recommendedName>
        <fullName evidence="1">Zn-dependent metallo-hydrolase RNA specificity domain-containing protein</fullName>
    </recommendedName>
</protein>
<evidence type="ECO:0000313" key="2">
    <source>
        <dbReference type="EMBL" id="OGZ15776.1"/>
    </source>
</evidence>
<comment type="caution">
    <text evidence="2">The sequence shown here is derived from an EMBL/GenBank/DDBJ whole genome shotgun (WGS) entry which is preliminary data.</text>
</comment>
<dbReference type="Pfam" id="PF07521">
    <property type="entry name" value="RMMBL"/>
    <property type="match status" value="1"/>
</dbReference>